<evidence type="ECO:0000313" key="4">
    <source>
        <dbReference type="Proteomes" id="UP000030361"/>
    </source>
</evidence>
<keyword evidence="1" id="KW-0732">Signal</keyword>
<feature type="signal peptide" evidence="1">
    <location>
        <begin position="1"/>
        <end position="20"/>
    </location>
</feature>
<dbReference type="PROSITE" id="PS51996">
    <property type="entry name" value="TR_MART"/>
    <property type="match status" value="1"/>
</dbReference>
<dbReference type="InterPro" id="IPR003540">
    <property type="entry name" value="ADP-ribosyltransferase"/>
</dbReference>
<dbReference type="Pfam" id="PF03496">
    <property type="entry name" value="ADPrib_exo_Tox"/>
    <property type="match status" value="1"/>
</dbReference>
<name>A0A1S6QGP4_9LACO</name>
<dbReference type="AlphaFoldDB" id="A0A1S6QGP4"/>
<sequence length="311" mass="34166">MKTKVGILIATFTLCLPLMADTSLAAKTKPKKLPTQTYVTSKYHDETPNQFVLKYATTAYSLAGGEPSFTQRTVVPKNSRITVLQKSGKGAIISAQGFSSLMYVKNISGLTYSTKTYKVSKTALAKLNKQTKAWAKQLSKAERKSIDYYSGTGYTKLNNYLRYGDGNKTVAKNANLLTSALQQYNLKTPMTVYRGVSTSGLRKSLNGEKLRVGALYDDPGFSSTSISRYTALGFGSKLLLKIQLPKGNTGAYIDPVSYNVGEKEFLINPGANMIVTKVQTVTYTVKEKTKGHQAKTSLKDKYKLISVSMQR</sequence>
<organism evidence="3 4">
    <name type="scientific">Lentilactobacillus curieae</name>
    <dbReference type="NCBI Taxonomy" id="1138822"/>
    <lineage>
        <taxon>Bacteria</taxon>
        <taxon>Bacillati</taxon>
        <taxon>Bacillota</taxon>
        <taxon>Bacilli</taxon>
        <taxon>Lactobacillales</taxon>
        <taxon>Lactobacillaceae</taxon>
        <taxon>Lentilactobacillus</taxon>
    </lineage>
</organism>
<dbReference type="OrthoDB" id="2327579at2"/>
<dbReference type="EMBL" id="CP018906">
    <property type="protein sequence ID" value="AQW20771.1"/>
    <property type="molecule type" value="Genomic_DNA"/>
</dbReference>
<dbReference type="KEGG" id="lcu:PL11_001990"/>
<keyword evidence="4" id="KW-1185">Reference proteome</keyword>
<protein>
    <recommendedName>
        <fullName evidence="2">ADP ribosyltransferase domain-containing protein</fullName>
    </recommendedName>
</protein>
<proteinExistence type="predicted"/>
<evidence type="ECO:0000313" key="3">
    <source>
        <dbReference type="EMBL" id="AQW20771.1"/>
    </source>
</evidence>
<dbReference type="Gene3D" id="3.90.176.10">
    <property type="entry name" value="Toxin ADP-ribosyltransferase, Chain A, domain 1"/>
    <property type="match status" value="1"/>
</dbReference>
<dbReference type="GO" id="GO:0005576">
    <property type="term" value="C:extracellular region"/>
    <property type="evidence" value="ECO:0007669"/>
    <property type="project" value="InterPro"/>
</dbReference>
<accession>A0A1S6QGP4</accession>
<gene>
    <name evidence="3" type="ORF">PL11_001990</name>
</gene>
<evidence type="ECO:0000259" key="2">
    <source>
        <dbReference type="Pfam" id="PF03496"/>
    </source>
</evidence>
<reference evidence="3 4" key="1">
    <citation type="journal article" date="2015" name="Genome Announc.">
        <title>Genome Sequence of Lactobacillus curieae CCTCC M 2011381T, a Novel Producer of Gamma-aminobutyric Acid.</title>
        <authorList>
            <person name="Wang Y."/>
            <person name="Wang Y."/>
            <person name="Lang C."/>
            <person name="Wei D."/>
            <person name="Xu P."/>
            <person name="Xie J."/>
        </authorList>
    </citation>
    <scope>NUCLEOTIDE SEQUENCE [LARGE SCALE GENOMIC DNA]</scope>
    <source>
        <strain evidence="3 4">CCTCC M 2011381</strain>
    </source>
</reference>
<feature type="chain" id="PRO_5038719599" description="ADP ribosyltransferase domain-containing protein" evidence="1">
    <location>
        <begin position="21"/>
        <end position="311"/>
    </location>
</feature>
<dbReference type="SUPFAM" id="SSF56399">
    <property type="entry name" value="ADP-ribosylation"/>
    <property type="match status" value="1"/>
</dbReference>
<dbReference type="Proteomes" id="UP000030361">
    <property type="component" value="Chromosome"/>
</dbReference>
<dbReference type="RefSeq" id="WP_052127679.1">
    <property type="nucleotide sequence ID" value="NZ_CP018906.1"/>
</dbReference>
<feature type="domain" description="ADP ribosyltransferase" evidence="2">
    <location>
        <begin position="128"/>
        <end position="299"/>
    </location>
</feature>
<evidence type="ECO:0000256" key="1">
    <source>
        <dbReference type="SAM" id="SignalP"/>
    </source>
</evidence>